<dbReference type="EMBL" id="SDPL01000068">
    <property type="protein sequence ID" value="RXZ49720.1"/>
    <property type="molecule type" value="Genomic_DNA"/>
</dbReference>
<sequence>MMMFSQLGDMVKTVKAAPGLIDRANALADRTAAYRQQMDAMAAQAVHAEPAAGALEPIAGVDLDRYARIVKGIAAYGYDETKLPVVAGMFGIDPEAWAQAQAGWGARIQADRGVGRRFNEIYAAV</sequence>
<comment type="caution">
    <text evidence="1">The sequence shown here is derived from an EMBL/GenBank/DDBJ whole genome shotgun (WGS) entry which is preliminary data.</text>
</comment>
<protein>
    <submittedName>
        <fullName evidence="1">Uncharacterized protein</fullName>
    </submittedName>
</protein>
<evidence type="ECO:0000313" key="1">
    <source>
        <dbReference type="EMBL" id="RXZ49720.1"/>
    </source>
</evidence>
<dbReference type="Proteomes" id="UP000292881">
    <property type="component" value="Unassembled WGS sequence"/>
</dbReference>
<dbReference type="RefSeq" id="WP_129233958.1">
    <property type="nucleotide sequence ID" value="NZ_SDPL01000068.1"/>
</dbReference>
<name>A0A4Q2JTQ3_9MICO</name>
<gene>
    <name evidence="1" type="ORF">ESO86_05640</name>
</gene>
<dbReference type="AlphaFoldDB" id="A0A4Q2JTQ3"/>
<keyword evidence="2" id="KW-1185">Reference proteome</keyword>
<proteinExistence type="predicted"/>
<organism evidence="1 2">
    <name type="scientific">Agromyces binzhouensis</name>
    <dbReference type="NCBI Taxonomy" id="1817495"/>
    <lineage>
        <taxon>Bacteria</taxon>
        <taxon>Bacillati</taxon>
        <taxon>Actinomycetota</taxon>
        <taxon>Actinomycetes</taxon>
        <taxon>Micrococcales</taxon>
        <taxon>Microbacteriaceae</taxon>
        <taxon>Agromyces</taxon>
    </lineage>
</organism>
<evidence type="ECO:0000313" key="2">
    <source>
        <dbReference type="Proteomes" id="UP000292881"/>
    </source>
</evidence>
<reference evidence="1 2" key="1">
    <citation type="submission" date="2019-01" db="EMBL/GenBank/DDBJ databases">
        <authorList>
            <person name="Li J."/>
        </authorList>
    </citation>
    <scope>NUCLEOTIDE SEQUENCE [LARGE SCALE GENOMIC DNA]</scope>
    <source>
        <strain evidence="1 2">CGMCC 4.7180</strain>
    </source>
</reference>
<accession>A0A4Q2JTQ3</accession>
<dbReference type="OrthoDB" id="5198281at2"/>